<protein>
    <recommendedName>
        <fullName evidence="3">RiboL-PSP-HEPN domain-containing protein</fullName>
    </recommendedName>
</protein>
<accession>A0A1M5ZYR1</accession>
<dbReference type="RefSeq" id="WP_019387089.1">
    <property type="nucleotide sequence ID" value="NZ_ALIH01000004.1"/>
</dbReference>
<dbReference type="Proteomes" id="UP000184396">
    <property type="component" value="Unassembled WGS sequence"/>
</dbReference>
<sequence length="219" mass="25290">MAIQSPDILTFKQNLDATITAIKQHRADSHAAIKIQSMLNVTAYVQASRFLEGSIKHIVYNCCIMKGYTTAQLSSLESDLKKFNNPEFTKIRDLFKTILNFDILDGRNNGNFSQTDITFLNQIVQNRHRNVHASQDSSSWYNQNQKDITNFQQEFPSLIKIIDYLSNLNFNKSGKPANLVSNKNPIQHTAFSNTQSIQQNRVTQKIEKFNLWKWFKKII</sequence>
<proteinExistence type="predicted"/>
<keyword evidence="2" id="KW-1185">Reference proteome</keyword>
<name>A0A1M5ZYR1_9FLAO</name>
<dbReference type="AlphaFoldDB" id="A0A1M5ZYR1"/>
<gene>
    <name evidence="1" type="ORF">SAMN05216261_0072</name>
</gene>
<evidence type="ECO:0000313" key="2">
    <source>
        <dbReference type="Proteomes" id="UP000184396"/>
    </source>
</evidence>
<organism evidence="1 2">
    <name type="scientific">Algibacter luteus</name>
    <dbReference type="NCBI Taxonomy" id="1178825"/>
    <lineage>
        <taxon>Bacteria</taxon>
        <taxon>Pseudomonadati</taxon>
        <taxon>Bacteroidota</taxon>
        <taxon>Flavobacteriia</taxon>
        <taxon>Flavobacteriales</taxon>
        <taxon>Flavobacteriaceae</taxon>
        <taxon>Algibacter</taxon>
    </lineage>
</organism>
<dbReference type="EMBL" id="FQYK01000001">
    <property type="protein sequence ID" value="SHI29391.1"/>
    <property type="molecule type" value="Genomic_DNA"/>
</dbReference>
<evidence type="ECO:0000313" key="1">
    <source>
        <dbReference type="EMBL" id="SHI29391.1"/>
    </source>
</evidence>
<reference evidence="1 2" key="1">
    <citation type="submission" date="2016-11" db="EMBL/GenBank/DDBJ databases">
        <authorList>
            <person name="Jaros S."/>
            <person name="Januszkiewicz K."/>
            <person name="Wedrychowicz H."/>
        </authorList>
    </citation>
    <scope>NUCLEOTIDE SEQUENCE [LARGE SCALE GENOMIC DNA]</scope>
    <source>
        <strain evidence="1 2">CGMCC 1.12213</strain>
    </source>
</reference>
<evidence type="ECO:0008006" key="3">
    <source>
        <dbReference type="Google" id="ProtNLM"/>
    </source>
</evidence>
<dbReference type="STRING" id="1178825.SAMN05216261_0072"/>